<keyword evidence="1" id="KW-0472">Membrane</keyword>
<evidence type="ECO:0000256" key="1">
    <source>
        <dbReference type="SAM" id="Phobius"/>
    </source>
</evidence>
<protein>
    <submittedName>
        <fullName evidence="2">Uncharacterized protein</fullName>
    </submittedName>
</protein>
<keyword evidence="1" id="KW-1133">Transmembrane helix</keyword>
<evidence type="ECO:0000313" key="2">
    <source>
        <dbReference type="EMBL" id="MED6139648.1"/>
    </source>
</evidence>
<comment type="caution">
    <text evidence="2">The sequence shown here is derived from an EMBL/GenBank/DDBJ whole genome shotgun (WGS) entry which is preliminary data.</text>
</comment>
<reference evidence="2 3" key="1">
    <citation type="journal article" date="2023" name="Plants (Basel)">
        <title>Bridging the Gap: Combining Genomics and Transcriptomics Approaches to Understand Stylosanthes scabra, an Orphan Legume from the Brazilian Caatinga.</title>
        <authorList>
            <person name="Ferreira-Neto J.R.C."/>
            <person name="da Silva M.D."/>
            <person name="Binneck E."/>
            <person name="de Melo N.F."/>
            <person name="da Silva R.H."/>
            <person name="de Melo A.L.T.M."/>
            <person name="Pandolfi V."/>
            <person name="Bustamante F.O."/>
            <person name="Brasileiro-Vidal A.C."/>
            <person name="Benko-Iseppon A.M."/>
        </authorList>
    </citation>
    <scope>NUCLEOTIDE SEQUENCE [LARGE SCALE GENOMIC DNA]</scope>
    <source>
        <tissue evidence="2">Leaves</tissue>
    </source>
</reference>
<dbReference type="EMBL" id="JASCZI010061858">
    <property type="protein sequence ID" value="MED6139648.1"/>
    <property type="molecule type" value="Genomic_DNA"/>
</dbReference>
<gene>
    <name evidence="2" type="ORF">PIB30_085779</name>
</gene>
<evidence type="ECO:0000313" key="3">
    <source>
        <dbReference type="Proteomes" id="UP001341840"/>
    </source>
</evidence>
<organism evidence="2 3">
    <name type="scientific">Stylosanthes scabra</name>
    <dbReference type="NCBI Taxonomy" id="79078"/>
    <lineage>
        <taxon>Eukaryota</taxon>
        <taxon>Viridiplantae</taxon>
        <taxon>Streptophyta</taxon>
        <taxon>Embryophyta</taxon>
        <taxon>Tracheophyta</taxon>
        <taxon>Spermatophyta</taxon>
        <taxon>Magnoliopsida</taxon>
        <taxon>eudicotyledons</taxon>
        <taxon>Gunneridae</taxon>
        <taxon>Pentapetalae</taxon>
        <taxon>rosids</taxon>
        <taxon>fabids</taxon>
        <taxon>Fabales</taxon>
        <taxon>Fabaceae</taxon>
        <taxon>Papilionoideae</taxon>
        <taxon>50 kb inversion clade</taxon>
        <taxon>dalbergioids sensu lato</taxon>
        <taxon>Dalbergieae</taxon>
        <taxon>Pterocarpus clade</taxon>
        <taxon>Stylosanthes</taxon>
    </lineage>
</organism>
<proteinExistence type="predicted"/>
<sequence>MAMDIQPPPPYLTLRPPITRDGIISKKQKSWANFKPNTHAYASTLLGWRGNVELQVAAAAMFPSSSLITTLMWVLLSVSMAASTFRFQKGLVGGI</sequence>
<feature type="transmembrane region" description="Helical" evidence="1">
    <location>
        <begin position="54"/>
        <end position="76"/>
    </location>
</feature>
<dbReference type="Proteomes" id="UP001341840">
    <property type="component" value="Unassembled WGS sequence"/>
</dbReference>
<keyword evidence="3" id="KW-1185">Reference proteome</keyword>
<accession>A0ABU6SUN7</accession>
<name>A0ABU6SUN7_9FABA</name>
<keyword evidence="1" id="KW-0812">Transmembrane</keyword>